<dbReference type="FunFam" id="1.20.1250.20:FF:000018">
    <property type="entry name" value="MFS transporter permease"/>
    <property type="match status" value="1"/>
</dbReference>
<comment type="function">
    <text evidence="7">Component of the tartrate utilization system and may allow entry of tartrate and tartrate dehydrogenase.</text>
</comment>
<feature type="transmembrane region" description="Helical" evidence="9">
    <location>
        <begin position="112"/>
        <end position="133"/>
    </location>
</feature>
<keyword evidence="5 9" id="KW-0472">Membrane</keyword>
<feature type="transmembrane region" description="Helical" evidence="9">
    <location>
        <begin position="368"/>
        <end position="388"/>
    </location>
</feature>
<evidence type="ECO:0000256" key="1">
    <source>
        <dbReference type="ARBA" id="ARBA00004141"/>
    </source>
</evidence>
<evidence type="ECO:0000256" key="4">
    <source>
        <dbReference type="ARBA" id="ARBA00022989"/>
    </source>
</evidence>
<feature type="transmembrane region" description="Helical" evidence="9">
    <location>
        <begin position="21"/>
        <end position="44"/>
    </location>
</feature>
<feature type="transmembrane region" description="Helical" evidence="9">
    <location>
        <begin position="87"/>
        <end position="106"/>
    </location>
</feature>
<feature type="transmembrane region" description="Helical" evidence="9">
    <location>
        <begin position="56"/>
        <end position="75"/>
    </location>
</feature>
<dbReference type="PANTHER" id="PTHR43791:SF36">
    <property type="entry name" value="TRANSPORTER, PUTATIVE (AFU_ORTHOLOGUE AFUA_6G08340)-RELATED"/>
    <property type="match status" value="1"/>
</dbReference>
<dbReference type="CDD" id="cd17319">
    <property type="entry name" value="MFS_ExuT_GudP_like"/>
    <property type="match status" value="1"/>
</dbReference>
<dbReference type="GO" id="GO:0022857">
    <property type="term" value="F:transmembrane transporter activity"/>
    <property type="evidence" value="ECO:0007669"/>
    <property type="project" value="InterPro"/>
</dbReference>
<feature type="transmembrane region" description="Helical" evidence="9">
    <location>
        <begin position="312"/>
        <end position="332"/>
    </location>
</feature>
<comment type="caution">
    <text evidence="11">The sequence shown here is derived from an EMBL/GenBank/DDBJ whole genome shotgun (WGS) entry which is preliminary data.</text>
</comment>
<dbReference type="FunFam" id="1.20.1250.20:FF:000126">
    <property type="entry name" value="MFS transporter permease"/>
    <property type="match status" value="1"/>
</dbReference>
<name>A0A327M7L3_9PROT</name>
<dbReference type="InterPro" id="IPR020846">
    <property type="entry name" value="MFS_dom"/>
</dbReference>
<sequence>MSASTTSALERETMARVSRRLVPFLMLCYFIAYLDRVNVGFAALEMNKALGLSPTAYAWGAGIFFLAYFLFEVPSNVILEKVGARRWIARIMVTWGILSGCMALVQGEWSLYLVRFLLGIAEAGFFPGIILYLTYWFPATYRAGIVGAFMVAIPISTVIGAPISGMLLGLHGVMGLDGWQWLFIIEAVPAVLLSVAVLFYLTDKPADAQWLEPAQRQWLANRLEEERRSKEAVVHFTLGEALRHPRVIGLGLVYFGVVASNYGLSFWLPQIVKGFGLSNLATGFVTAIPYAFGAVAMVLWGRSSDRTGERVWHTAGAALLAAAGLAACAVLGSPVMVMLVLSIGALGIFGCLPPFWTLPTALLSGSAAAGGIALINSIGNLAGFVGPYAVGWVKESSGSFAMALLALAVLPLAAGILVLAMGHDPALEQREAAPAE</sequence>
<dbReference type="PANTHER" id="PTHR43791">
    <property type="entry name" value="PERMEASE-RELATED"/>
    <property type="match status" value="1"/>
</dbReference>
<feature type="transmembrane region" description="Helical" evidence="9">
    <location>
        <begin position="145"/>
        <end position="167"/>
    </location>
</feature>
<evidence type="ECO:0000313" key="12">
    <source>
        <dbReference type="Proteomes" id="UP000249065"/>
    </source>
</evidence>
<evidence type="ECO:0000256" key="5">
    <source>
        <dbReference type="ARBA" id="ARBA00023136"/>
    </source>
</evidence>
<feature type="transmembrane region" description="Helical" evidence="9">
    <location>
        <begin position="400"/>
        <end position="420"/>
    </location>
</feature>
<feature type="transmembrane region" description="Helical" evidence="9">
    <location>
        <begin position="179"/>
        <end position="201"/>
    </location>
</feature>
<evidence type="ECO:0000256" key="8">
    <source>
        <dbReference type="ARBA" id="ARBA00074139"/>
    </source>
</evidence>
<evidence type="ECO:0000259" key="10">
    <source>
        <dbReference type="PROSITE" id="PS50850"/>
    </source>
</evidence>
<dbReference type="Pfam" id="PF07690">
    <property type="entry name" value="MFS_1"/>
    <property type="match status" value="1"/>
</dbReference>
<keyword evidence="12" id="KW-1185">Reference proteome</keyword>
<feature type="transmembrane region" description="Helical" evidence="9">
    <location>
        <begin position="247"/>
        <end position="268"/>
    </location>
</feature>
<reference evidence="12" key="1">
    <citation type="submission" date="2018-06" db="EMBL/GenBank/DDBJ databases">
        <authorList>
            <person name="Khan S.A."/>
        </authorList>
    </citation>
    <scope>NUCLEOTIDE SEQUENCE [LARGE SCALE GENOMIC DNA]</scope>
    <source>
        <strain evidence="12">DB-1506</strain>
    </source>
</reference>
<dbReference type="Gene3D" id="1.20.1250.20">
    <property type="entry name" value="MFS general substrate transporter like domains"/>
    <property type="match status" value="2"/>
</dbReference>
<dbReference type="GO" id="GO:0016020">
    <property type="term" value="C:membrane"/>
    <property type="evidence" value="ECO:0007669"/>
    <property type="project" value="UniProtKB-SubCell"/>
</dbReference>
<dbReference type="SUPFAM" id="SSF103473">
    <property type="entry name" value="MFS general substrate transporter"/>
    <property type="match status" value="1"/>
</dbReference>
<dbReference type="OrthoDB" id="9773957at2"/>
<organism evidence="11 12">
    <name type="scientific">Roseicella frigidaeris</name>
    <dbReference type="NCBI Taxonomy" id="2230885"/>
    <lineage>
        <taxon>Bacteria</taxon>
        <taxon>Pseudomonadati</taxon>
        <taxon>Pseudomonadota</taxon>
        <taxon>Alphaproteobacteria</taxon>
        <taxon>Acetobacterales</taxon>
        <taxon>Roseomonadaceae</taxon>
        <taxon>Roseicella</taxon>
    </lineage>
</organism>
<feature type="transmembrane region" description="Helical" evidence="9">
    <location>
        <begin position="280"/>
        <end position="300"/>
    </location>
</feature>
<comment type="similarity">
    <text evidence="6">Belongs to the major facilitator superfamily. Phthalate permease family.</text>
</comment>
<dbReference type="PROSITE" id="PS50850">
    <property type="entry name" value="MFS"/>
    <property type="match status" value="1"/>
</dbReference>
<proteinExistence type="inferred from homology"/>
<protein>
    <recommendedName>
        <fullName evidence="8">Putative tartrate transporter</fullName>
    </recommendedName>
</protein>
<evidence type="ECO:0000313" key="11">
    <source>
        <dbReference type="EMBL" id="RAI58930.1"/>
    </source>
</evidence>
<dbReference type="RefSeq" id="WP_111469682.1">
    <property type="nucleotide sequence ID" value="NZ_QLIX01000006.1"/>
</dbReference>
<keyword evidence="4 9" id="KW-1133">Transmembrane helix</keyword>
<feature type="domain" description="Major facilitator superfamily (MFS) profile" evidence="10">
    <location>
        <begin position="21"/>
        <end position="426"/>
    </location>
</feature>
<comment type="subcellular location">
    <subcellularLocation>
        <location evidence="1">Membrane</location>
        <topology evidence="1">Multi-pass membrane protein</topology>
    </subcellularLocation>
</comment>
<evidence type="ECO:0000256" key="7">
    <source>
        <dbReference type="ARBA" id="ARBA00058119"/>
    </source>
</evidence>
<dbReference type="InterPro" id="IPR036259">
    <property type="entry name" value="MFS_trans_sf"/>
</dbReference>
<keyword evidence="2" id="KW-0813">Transport</keyword>
<dbReference type="EMBL" id="QLIX01000006">
    <property type="protein sequence ID" value="RAI58930.1"/>
    <property type="molecule type" value="Genomic_DNA"/>
</dbReference>
<dbReference type="Proteomes" id="UP000249065">
    <property type="component" value="Unassembled WGS sequence"/>
</dbReference>
<accession>A0A327M7L3</accession>
<evidence type="ECO:0000256" key="6">
    <source>
        <dbReference type="ARBA" id="ARBA00038514"/>
    </source>
</evidence>
<gene>
    <name evidence="11" type="ORF">DOO78_10290</name>
</gene>
<evidence type="ECO:0000256" key="3">
    <source>
        <dbReference type="ARBA" id="ARBA00022692"/>
    </source>
</evidence>
<dbReference type="InterPro" id="IPR011701">
    <property type="entry name" value="MFS"/>
</dbReference>
<dbReference type="AlphaFoldDB" id="A0A327M7L3"/>
<evidence type="ECO:0000256" key="9">
    <source>
        <dbReference type="SAM" id="Phobius"/>
    </source>
</evidence>
<keyword evidence="3 9" id="KW-0812">Transmembrane</keyword>
<evidence type="ECO:0000256" key="2">
    <source>
        <dbReference type="ARBA" id="ARBA00022448"/>
    </source>
</evidence>
<feature type="transmembrane region" description="Helical" evidence="9">
    <location>
        <begin position="338"/>
        <end position="356"/>
    </location>
</feature>